<keyword evidence="6" id="KW-1185">Reference proteome</keyword>
<dbReference type="SUPFAM" id="SSF54637">
    <property type="entry name" value="Thioesterase/thiol ester dehydrase-isomerase"/>
    <property type="match status" value="1"/>
</dbReference>
<evidence type="ECO:0000313" key="6">
    <source>
        <dbReference type="Proteomes" id="UP001642540"/>
    </source>
</evidence>
<keyword evidence="4" id="KW-1133">Transmembrane helix</keyword>
<protein>
    <recommendedName>
        <fullName evidence="2">Protein THEM6</fullName>
    </recommendedName>
</protein>
<dbReference type="Proteomes" id="UP001642540">
    <property type="component" value="Unassembled WGS sequence"/>
</dbReference>
<keyword evidence="4" id="KW-0472">Membrane</keyword>
<gene>
    <name evidence="5" type="ORF">ODALV1_LOCUS5349</name>
</gene>
<evidence type="ECO:0000313" key="5">
    <source>
        <dbReference type="EMBL" id="CAL8082918.1"/>
    </source>
</evidence>
<evidence type="ECO:0000256" key="3">
    <source>
        <dbReference type="SAM" id="MobiDB-lite"/>
    </source>
</evidence>
<comment type="caution">
    <text evidence="5">The sequence shown here is derived from an EMBL/GenBank/DDBJ whole genome shotgun (WGS) entry which is preliminary data.</text>
</comment>
<name>A0ABP1Q518_9HEXA</name>
<dbReference type="Pfam" id="PF13279">
    <property type="entry name" value="4HBT_2"/>
    <property type="match status" value="1"/>
</dbReference>
<dbReference type="InterPro" id="IPR029069">
    <property type="entry name" value="HotDog_dom_sf"/>
</dbReference>
<feature type="transmembrane region" description="Helical" evidence="4">
    <location>
        <begin position="6"/>
        <end position="24"/>
    </location>
</feature>
<evidence type="ECO:0000256" key="4">
    <source>
        <dbReference type="SAM" id="Phobius"/>
    </source>
</evidence>
<evidence type="ECO:0000256" key="2">
    <source>
        <dbReference type="ARBA" id="ARBA00041112"/>
    </source>
</evidence>
<dbReference type="Gene3D" id="3.10.129.10">
    <property type="entry name" value="Hotdog Thioesterase"/>
    <property type="match status" value="1"/>
</dbReference>
<dbReference type="PANTHER" id="PTHR12475">
    <property type="match status" value="1"/>
</dbReference>
<comment type="similarity">
    <text evidence="1">Belongs to the THEM6 family.</text>
</comment>
<feature type="compositionally biased region" description="Acidic residues" evidence="3">
    <location>
        <begin position="210"/>
        <end position="220"/>
    </location>
</feature>
<proteinExistence type="inferred from homology"/>
<dbReference type="CDD" id="cd00586">
    <property type="entry name" value="4HBT"/>
    <property type="match status" value="1"/>
</dbReference>
<feature type="region of interest" description="Disordered" evidence="3">
    <location>
        <begin position="201"/>
        <end position="220"/>
    </location>
</feature>
<organism evidence="5 6">
    <name type="scientific">Orchesella dallaii</name>
    <dbReference type="NCBI Taxonomy" id="48710"/>
    <lineage>
        <taxon>Eukaryota</taxon>
        <taxon>Metazoa</taxon>
        <taxon>Ecdysozoa</taxon>
        <taxon>Arthropoda</taxon>
        <taxon>Hexapoda</taxon>
        <taxon>Collembola</taxon>
        <taxon>Entomobryomorpha</taxon>
        <taxon>Entomobryoidea</taxon>
        <taxon>Orchesellidae</taxon>
        <taxon>Orchesellinae</taxon>
        <taxon>Orchesella</taxon>
    </lineage>
</organism>
<dbReference type="EMBL" id="CAXLJM020000016">
    <property type="protein sequence ID" value="CAL8082918.1"/>
    <property type="molecule type" value="Genomic_DNA"/>
</dbReference>
<evidence type="ECO:0000256" key="1">
    <source>
        <dbReference type="ARBA" id="ARBA00038228"/>
    </source>
</evidence>
<reference evidence="5 6" key="1">
    <citation type="submission" date="2024-08" db="EMBL/GenBank/DDBJ databases">
        <authorList>
            <person name="Cucini C."/>
            <person name="Frati F."/>
        </authorList>
    </citation>
    <scope>NUCLEOTIDE SEQUENCE [LARGE SCALE GENOMIC DNA]</scope>
</reference>
<dbReference type="PANTHER" id="PTHR12475:SF4">
    <property type="entry name" value="PROTEIN THEM6"/>
    <property type="match status" value="1"/>
</dbReference>
<sequence length="220" mass="25813">MEFSTLVILSIVVLTFLLVVVYLIDVNYFLRSGVVVLYAYFIRKPLGILEESVVFARVLPFDADVLLTHMNNARCLREFDFGRLDFVVRCGLGKYYLWDSHQKQPLYAVAHVIRYRRPLHMFMKYKIVTKAVYWHDQIMYIQHKIVTLSDNIVRCIGYSKVIFPFRVEDFTGKCHPESVQPEIPSDLQLWMNFIQANGLKSNRSRSGTETDAEQEEWLMS</sequence>
<accession>A0ABP1Q518</accession>
<dbReference type="InterPro" id="IPR051490">
    <property type="entry name" value="THEM6_lcsJ_thioesterase"/>
</dbReference>
<keyword evidence="4" id="KW-0812">Transmembrane</keyword>